<dbReference type="Proteomes" id="UP001574673">
    <property type="component" value="Unassembled WGS sequence"/>
</dbReference>
<organism evidence="1 2">
    <name type="scientific">Dentiradicibacter hellwigii</name>
    <dbReference type="NCBI Taxonomy" id="3149053"/>
    <lineage>
        <taxon>Bacteria</taxon>
        <taxon>Pseudomonadati</taxon>
        <taxon>Pseudomonadota</taxon>
        <taxon>Betaproteobacteria</taxon>
        <taxon>Rhodocyclales</taxon>
        <taxon>Rhodocyclaceae</taxon>
        <taxon>Dentiradicibacter</taxon>
    </lineage>
</organism>
<dbReference type="EMBL" id="JBEUWX010000003">
    <property type="protein sequence ID" value="MFA9950899.1"/>
    <property type="molecule type" value="Genomic_DNA"/>
</dbReference>
<keyword evidence="2" id="KW-1185">Reference proteome</keyword>
<name>A0ABV4UH00_9RHOO</name>
<dbReference type="RefSeq" id="WP_418891990.1">
    <property type="nucleotide sequence ID" value="NZ_JBEUWX010000003.1"/>
</dbReference>
<gene>
    <name evidence="1" type="ORF">ABCS64_11285</name>
</gene>
<sequence>MVTKEAFVRGMHVRLNEANLEIERLITREDRIDAAAYAEYTHHINVLRHRCNALHCALEKFQACHDSGDEAKILKSSVDTAWEILAQTLASAQERFF</sequence>
<reference evidence="2" key="1">
    <citation type="submission" date="2024-06" db="EMBL/GenBank/DDBJ databases">
        <title>Radixoralia hellwigii gen. nov., sp nov., isolated from a root canal in the human oral cavity.</title>
        <authorList>
            <person name="Bartsch S."/>
            <person name="Wittmer A."/>
            <person name="Schulz A.-K."/>
            <person name="Neumann-Schaal M."/>
            <person name="Wolf J."/>
            <person name="Gronow S."/>
            <person name="Tennert C."/>
            <person name="Haecker G."/>
            <person name="Cieplik F."/>
            <person name="Al-Ahmad A."/>
        </authorList>
    </citation>
    <scope>NUCLEOTIDE SEQUENCE [LARGE SCALE GENOMIC DNA]</scope>
    <source>
        <strain evidence="2">Wk13</strain>
    </source>
</reference>
<evidence type="ECO:0000313" key="2">
    <source>
        <dbReference type="Proteomes" id="UP001574673"/>
    </source>
</evidence>
<protein>
    <submittedName>
        <fullName evidence="1">Uncharacterized protein</fullName>
    </submittedName>
</protein>
<evidence type="ECO:0000313" key="1">
    <source>
        <dbReference type="EMBL" id="MFA9950899.1"/>
    </source>
</evidence>
<comment type="caution">
    <text evidence="1">The sequence shown here is derived from an EMBL/GenBank/DDBJ whole genome shotgun (WGS) entry which is preliminary data.</text>
</comment>
<accession>A0ABV4UH00</accession>
<proteinExistence type="predicted"/>